<gene>
    <name evidence="1" type="ORF">FIBRA_09361</name>
</gene>
<dbReference type="HOGENOM" id="CLU_3068669_0_0_1"/>
<name>J7SCB8_9APHY</name>
<protein>
    <submittedName>
        <fullName evidence="1">Uncharacterized protein</fullName>
    </submittedName>
</protein>
<reference evidence="1 2" key="1">
    <citation type="journal article" date="2012" name="Appl. Environ. Microbiol.">
        <title>Short-read sequencing for genomic analysis of the brown rot fungus Fibroporia radiculosa.</title>
        <authorList>
            <person name="Tang J.D."/>
            <person name="Perkins A.D."/>
            <person name="Sonstegard T.S."/>
            <person name="Schroeder S.G."/>
            <person name="Burgess S.C."/>
            <person name="Diehl S.V."/>
        </authorList>
    </citation>
    <scope>NUCLEOTIDE SEQUENCE [LARGE SCALE GENOMIC DNA]</scope>
    <source>
        <strain evidence="1 2">TFFH 294</strain>
    </source>
</reference>
<dbReference type="GeneID" id="24101941"/>
<dbReference type="Proteomes" id="UP000006352">
    <property type="component" value="Unassembled WGS sequence"/>
</dbReference>
<accession>J7SCB8</accession>
<dbReference type="RefSeq" id="XP_012177062.1">
    <property type="nucleotide sequence ID" value="XM_012321672.1"/>
</dbReference>
<evidence type="ECO:0000313" key="2">
    <source>
        <dbReference type="Proteomes" id="UP000006352"/>
    </source>
</evidence>
<dbReference type="EMBL" id="HE797625">
    <property type="protein sequence ID" value="CCM07041.1"/>
    <property type="molecule type" value="Genomic_DNA"/>
</dbReference>
<dbReference type="InParanoid" id="J7SCB8"/>
<sequence length="53" mass="5776">MPNDPNTLPTPIQRLHQFQLPSHMLHPASLGGLTVANFGIATQAHQPKVEPPE</sequence>
<evidence type="ECO:0000313" key="1">
    <source>
        <dbReference type="EMBL" id="CCM07041.1"/>
    </source>
</evidence>
<proteinExistence type="predicted"/>
<dbReference type="AlphaFoldDB" id="J7SCB8"/>
<keyword evidence="2" id="KW-1185">Reference proteome</keyword>
<organism evidence="1 2">
    <name type="scientific">Fibroporia radiculosa</name>
    <dbReference type="NCBI Taxonomy" id="599839"/>
    <lineage>
        <taxon>Eukaryota</taxon>
        <taxon>Fungi</taxon>
        <taxon>Dikarya</taxon>
        <taxon>Basidiomycota</taxon>
        <taxon>Agaricomycotina</taxon>
        <taxon>Agaricomycetes</taxon>
        <taxon>Polyporales</taxon>
        <taxon>Fibroporiaceae</taxon>
        <taxon>Fibroporia</taxon>
    </lineage>
</organism>